<evidence type="ECO:0000313" key="7">
    <source>
        <dbReference type="Proteomes" id="UP000051276"/>
    </source>
</evidence>
<dbReference type="InterPro" id="IPR050397">
    <property type="entry name" value="Env_Response_Regulators"/>
</dbReference>
<dbReference type="InterPro" id="IPR012318">
    <property type="entry name" value="HTH_CRP"/>
</dbReference>
<keyword evidence="1" id="KW-0805">Transcription regulation</keyword>
<dbReference type="CDD" id="cd00092">
    <property type="entry name" value="HTH_CRP"/>
    <property type="match status" value="1"/>
</dbReference>
<dbReference type="SMART" id="SM00100">
    <property type="entry name" value="cNMP"/>
    <property type="match status" value="1"/>
</dbReference>
<evidence type="ECO:0000259" key="4">
    <source>
        <dbReference type="PROSITE" id="PS51063"/>
    </source>
</evidence>
<dbReference type="InterPro" id="IPR036390">
    <property type="entry name" value="WH_DNA-bd_sf"/>
</dbReference>
<dbReference type="Pfam" id="PF13545">
    <property type="entry name" value="HTH_Crp_2"/>
    <property type="match status" value="1"/>
</dbReference>
<dbReference type="GO" id="GO:0003677">
    <property type="term" value="F:DNA binding"/>
    <property type="evidence" value="ECO:0007669"/>
    <property type="project" value="UniProtKB-KW"/>
</dbReference>
<keyword evidence="8" id="KW-1185">Reference proteome</keyword>
<dbReference type="RefSeq" id="WP_057955985.1">
    <property type="nucleotide sequence ID" value="NZ_KQ556901.1"/>
</dbReference>
<dbReference type="InterPro" id="IPR014710">
    <property type="entry name" value="RmlC-like_jellyroll"/>
</dbReference>
<dbReference type="EMBL" id="LMXI01000617">
    <property type="protein sequence ID" value="KRT56997.1"/>
    <property type="molecule type" value="Genomic_DNA"/>
</dbReference>
<dbReference type="SUPFAM" id="SSF46785">
    <property type="entry name" value="Winged helix' DNA-binding domain"/>
    <property type="match status" value="1"/>
</dbReference>
<dbReference type="PROSITE" id="PS51063">
    <property type="entry name" value="HTH_CRP_2"/>
    <property type="match status" value="1"/>
</dbReference>
<keyword evidence="2" id="KW-0238">DNA-binding</keyword>
<dbReference type="InterPro" id="IPR000595">
    <property type="entry name" value="cNMP-bd_dom"/>
</dbReference>
<evidence type="ECO:0000256" key="2">
    <source>
        <dbReference type="ARBA" id="ARBA00023125"/>
    </source>
</evidence>
<dbReference type="STRING" id="54398.Ga0074115_10694"/>
<evidence type="ECO:0000313" key="8">
    <source>
        <dbReference type="Proteomes" id="UP000051634"/>
    </source>
</evidence>
<evidence type="ECO:0000313" key="6">
    <source>
        <dbReference type="EMBL" id="KRT56997.1"/>
    </source>
</evidence>
<dbReference type="PRINTS" id="PR00034">
    <property type="entry name" value="HTHCRP"/>
</dbReference>
<comment type="caution">
    <text evidence="6">The sequence shown here is derived from an EMBL/GenBank/DDBJ whole genome shotgun (WGS) entry which is preliminary data.</text>
</comment>
<dbReference type="SUPFAM" id="SSF51206">
    <property type="entry name" value="cAMP-binding domain-like"/>
    <property type="match status" value="1"/>
</dbReference>
<evidence type="ECO:0000313" key="5">
    <source>
        <dbReference type="EMBL" id="KRT53659.1"/>
    </source>
</evidence>
<accession>A0A0T5Z3C0</accession>
<dbReference type="SMART" id="SM00419">
    <property type="entry name" value="HTH_CRP"/>
    <property type="match status" value="1"/>
</dbReference>
<dbReference type="Gene3D" id="2.60.120.10">
    <property type="entry name" value="Jelly Rolls"/>
    <property type="match status" value="1"/>
</dbReference>
<gene>
    <name evidence="5" type="ORF">Ga0074115_10694</name>
    <name evidence="6" type="ORF">Ga0076813_10772</name>
</gene>
<dbReference type="PANTHER" id="PTHR24567">
    <property type="entry name" value="CRP FAMILY TRANSCRIPTIONAL REGULATORY PROTEIN"/>
    <property type="match status" value="1"/>
</dbReference>
<evidence type="ECO:0000256" key="3">
    <source>
        <dbReference type="ARBA" id="ARBA00023163"/>
    </source>
</evidence>
<dbReference type="GO" id="GO:0005829">
    <property type="term" value="C:cytosol"/>
    <property type="evidence" value="ECO:0007669"/>
    <property type="project" value="TreeGrafter"/>
</dbReference>
<organism evidence="6 7">
    <name type="scientific">endosymbiont of Ridgeia piscesae</name>
    <dbReference type="NCBI Taxonomy" id="54398"/>
    <lineage>
        <taxon>Bacteria</taxon>
        <taxon>Pseudomonadati</taxon>
        <taxon>Pseudomonadota</taxon>
        <taxon>Gammaproteobacteria</taxon>
        <taxon>sulfur-oxidizing symbionts</taxon>
    </lineage>
</organism>
<dbReference type="PATRIC" id="fig|54398.3.peg.573"/>
<proteinExistence type="predicted"/>
<evidence type="ECO:0000256" key="1">
    <source>
        <dbReference type="ARBA" id="ARBA00023015"/>
    </source>
</evidence>
<dbReference type="GO" id="GO:0003700">
    <property type="term" value="F:DNA-binding transcription factor activity"/>
    <property type="evidence" value="ECO:0007669"/>
    <property type="project" value="TreeGrafter"/>
</dbReference>
<feature type="domain" description="HTH crp-type" evidence="4">
    <location>
        <begin position="153"/>
        <end position="219"/>
    </location>
</feature>
<dbReference type="CDD" id="cd00038">
    <property type="entry name" value="CAP_ED"/>
    <property type="match status" value="1"/>
</dbReference>
<keyword evidence="3" id="KW-0804">Transcription</keyword>
<dbReference type="EMBL" id="LDXT01000096">
    <property type="protein sequence ID" value="KRT53659.1"/>
    <property type="molecule type" value="Genomic_DNA"/>
</dbReference>
<dbReference type="InterPro" id="IPR036388">
    <property type="entry name" value="WH-like_DNA-bd_sf"/>
</dbReference>
<name>A0A0T5Z3C0_9GAMM</name>
<sequence length="228" mass="25739">MISDPQTIAQIRQRFPFLPEPEDELMRHFLAHSNLVRLDPQQPICQEGMQCSHLALVLNGTARVFKLGENGREITLYRVGPGESCILTASCIISQRPFPAFAVCEEALKAVVIPAAEIQQWMERYPPWRAYLFGLVSERLGDVISIIEAIAFQRVDRRIASLLLKRATSGNSRQIHLTHQEIASDLGTSREVVSRILKEFESRGMIHASRGHIDLSDLKALEEKAQEQ</sequence>
<protein>
    <submittedName>
        <fullName evidence="6">CRP/FNR family transcriptional regulator, anaerobic regulatory protein</fullName>
    </submittedName>
</protein>
<dbReference type="Proteomes" id="UP000051634">
    <property type="component" value="Unassembled WGS sequence"/>
</dbReference>
<dbReference type="Gene3D" id="1.10.10.10">
    <property type="entry name" value="Winged helix-like DNA-binding domain superfamily/Winged helix DNA-binding domain"/>
    <property type="match status" value="1"/>
</dbReference>
<dbReference type="Pfam" id="PF00027">
    <property type="entry name" value="cNMP_binding"/>
    <property type="match status" value="1"/>
</dbReference>
<reference evidence="7 8" key="1">
    <citation type="submission" date="2015-11" db="EMBL/GenBank/DDBJ databases">
        <title>The genome of Candidatus Endoriftia persephone in Ridgeia piscesae and population structure of the North Eastern Pacific vestimentiferan symbionts.</title>
        <authorList>
            <person name="Perez M."/>
            <person name="Juniper K.S."/>
        </authorList>
    </citation>
    <scope>NUCLEOTIDE SEQUENCE [LARGE SCALE GENOMIC DNA]</scope>
    <source>
        <strain evidence="6">Ind10</strain>
        <strain evidence="5">Ind11</strain>
    </source>
</reference>
<dbReference type="InterPro" id="IPR018490">
    <property type="entry name" value="cNMP-bd_dom_sf"/>
</dbReference>
<dbReference type="Proteomes" id="UP000051276">
    <property type="component" value="Unassembled WGS sequence"/>
</dbReference>
<dbReference type="AlphaFoldDB" id="A0A0T5Z3C0"/>
<dbReference type="PANTHER" id="PTHR24567:SF74">
    <property type="entry name" value="HTH-TYPE TRANSCRIPTIONAL REGULATOR ARCR"/>
    <property type="match status" value="1"/>
</dbReference>
<dbReference type="OrthoDB" id="9776746at2"/>